<feature type="domain" description="TIR" evidence="1">
    <location>
        <begin position="4"/>
        <end position="141"/>
    </location>
</feature>
<protein>
    <recommendedName>
        <fullName evidence="1">TIR domain-containing protein</fullName>
    </recommendedName>
</protein>
<dbReference type="GO" id="GO:0007165">
    <property type="term" value="P:signal transduction"/>
    <property type="evidence" value="ECO:0007669"/>
    <property type="project" value="InterPro"/>
</dbReference>
<dbReference type="RefSeq" id="WP_145455588.1">
    <property type="nucleotide sequence ID" value="NZ_CP036317.1"/>
</dbReference>
<accession>A0A518FMM2</accession>
<name>A0A518FMM2_9PLAN</name>
<dbReference type="SUPFAM" id="SSF52200">
    <property type="entry name" value="Toll/Interleukin receptor TIR domain"/>
    <property type="match status" value="1"/>
</dbReference>
<evidence type="ECO:0000259" key="1">
    <source>
        <dbReference type="PROSITE" id="PS50104"/>
    </source>
</evidence>
<gene>
    <name evidence="2" type="ORF">Pan153_22540</name>
</gene>
<sequence>MPDGTLDVFISHSSKDKVIAGGLANLLVSTMHMPAKKIRCSSVQGFKFSGGDTLHHEIRRESIESKVFIGVISMSSLASTYVQFELGARWGANKKIKPFFCPGIERDILEGPLSDLLPIHCDSDSVLSLLEDIAKETGYSLQSMGFSNNAVKEFVNLCEKTFKSTDSEEEDPSDKLEAKESFENGAQQALGSNGHPLSYDAIELLKTIVISPTNCMVVGEGTLDDVDTRSKAKMNSLISELTKGGYIESLGGEGKVYEPTDKGFRFYDELQIPSEEKLSPETENDSSGIGQSLVRVETSLNKINLNDSELKILDTFYERSPAKVVGRNLSIHIYFTGGAKVDYIRDAVLPVISSLVNKGLLNQSNSISSPGSGKKSFECVLEITKLGEDFIEKERNKDIF</sequence>
<dbReference type="InterPro" id="IPR000157">
    <property type="entry name" value="TIR_dom"/>
</dbReference>
<dbReference type="InterPro" id="IPR035897">
    <property type="entry name" value="Toll_tir_struct_dom_sf"/>
</dbReference>
<dbReference type="Proteomes" id="UP000320839">
    <property type="component" value="Chromosome"/>
</dbReference>
<dbReference type="PROSITE" id="PS50104">
    <property type="entry name" value="TIR"/>
    <property type="match status" value="1"/>
</dbReference>
<dbReference type="Pfam" id="PF13676">
    <property type="entry name" value="TIR_2"/>
    <property type="match status" value="1"/>
</dbReference>
<evidence type="ECO:0000313" key="2">
    <source>
        <dbReference type="EMBL" id="QDV17601.1"/>
    </source>
</evidence>
<reference evidence="2 3" key="1">
    <citation type="submission" date="2019-02" db="EMBL/GenBank/DDBJ databases">
        <title>Deep-cultivation of Planctomycetes and their phenomic and genomic characterization uncovers novel biology.</title>
        <authorList>
            <person name="Wiegand S."/>
            <person name="Jogler M."/>
            <person name="Boedeker C."/>
            <person name="Pinto D."/>
            <person name="Vollmers J."/>
            <person name="Rivas-Marin E."/>
            <person name="Kohn T."/>
            <person name="Peeters S.H."/>
            <person name="Heuer A."/>
            <person name="Rast P."/>
            <person name="Oberbeckmann S."/>
            <person name="Bunk B."/>
            <person name="Jeske O."/>
            <person name="Meyerdierks A."/>
            <person name="Storesund J.E."/>
            <person name="Kallscheuer N."/>
            <person name="Luecker S."/>
            <person name="Lage O.M."/>
            <person name="Pohl T."/>
            <person name="Merkel B.J."/>
            <person name="Hornburger P."/>
            <person name="Mueller R.-W."/>
            <person name="Bruemmer F."/>
            <person name="Labrenz M."/>
            <person name="Spormann A.M."/>
            <person name="Op den Camp H."/>
            <person name="Overmann J."/>
            <person name="Amann R."/>
            <person name="Jetten M.S.M."/>
            <person name="Mascher T."/>
            <person name="Medema M.H."/>
            <person name="Devos D.P."/>
            <person name="Kaster A.-K."/>
            <person name="Ovreas L."/>
            <person name="Rohde M."/>
            <person name="Galperin M.Y."/>
            <person name="Jogler C."/>
        </authorList>
    </citation>
    <scope>NUCLEOTIDE SEQUENCE [LARGE SCALE GENOMIC DNA]</scope>
    <source>
        <strain evidence="2 3">Pan153</strain>
    </source>
</reference>
<proteinExistence type="predicted"/>
<dbReference type="AlphaFoldDB" id="A0A518FMM2"/>
<organism evidence="2 3">
    <name type="scientific">Gimesia panareensis</name>
    <dbReference type="NCBI Taxonomy" id="2527978"/>
    <lineage>
        <taxon>Bacteria</taxon>
        <taxon>Pseudomonadati</taxon>
        <taxon>Planctomycetota</taxon>
        <taxon>Planctomycetia</taxon>
        <taxon>Planctomycetales</taxon>
        <taxon>Planctomycetaceae</taxon>
        <taxon>Gimesia</taxon>
    </lineage>
</organism>
<dbReference type="Gene3D" id="3.40.50.10140">
    <property type="entry name" value="Toll/interleukin-1 receptor homology (TIR) domain"/>
    <property type="match status" value="1"/>
</dbReference>
<evidence type="ECO:0000313" key="3">
    <source>
        <dbReference type="Proteomes" id="UP000320839"/>
    </source>
</evidence>
<dbReference type="OrthoDB" id="4772211at2"/>
<dbReference type="EMBL" id="CP036317">
    <property type="protein sequence ID" value="QDV17601.1"/>
    <property type="molecule type" value="Genomic_DNA"/>
</dbReference>